<evidence type="ECO:0000256" key="8">
    <source>
        <dbReference type="ARBA" id="ARBA00023049"/>
    </source>
</evidence>
<dbReference type="InterPro" id="IPR045357">
    <property type="entry name" value="Aminopeptidase_N-like_N"/>
</dbReference>
<dbReference type="GO" id="GO:0004177">
    <property type="term" value="F:aminopeptidase activity"/>
    <property type="evidence" value="ECO:0007669"/>
    <property type="project" value="TreeGrafter"/>
</dbReference>
<evidence type="ECO:0000313" key="12">
    <source>
        <dbReference type="Proteomes" id="UP000095287"/>
    </source>
</evidence>
<dbReference type="InterPro" id="IPR014782">
    <property type="entry name" value="Peptidase_M1_dom"/>
</dbReference>
<dbReference type="WBParaSite" id="L893_g17948.t1">
    <property type="protein sequence ID" value="L893_g17948.t1"/>
    <property type="gene ID" value="L893_g17948"/>
</dbReference>
<dbReference type="Pfam" id="PF09127">
    <property type="entry name" value="Leuk-A4-hydro_C"/>
    <property type="match status" value="1"/>
</dbReference>
<feature type="binding site" evidence="10">
    <location>
        <position position="288"/>
    </location>
    <ligand>
        <name>Zn(2+)</name>
        <dbReference type="ChEBI" id="CHEBI:29105"/>
        <note>catalytic</note>
    </ligand>
</feature>
<keyword evidence="4" id="KW-0645">Protease</keyword>
<dbReference type="Pfam" id="PF17900">
    <property type="entry name" value="Peptidase_M1_N"/>
    <property type="match status" value="1"/>
</dbReference>
<evidence type="ECO:0000313" key="13">
    <source>
        <dbReference type="WBParaSite" id="L893_g17948.t1"/>
    </source>
</evidence>
<evidence type="ECO:0000256" key="9">
    <source>
        <dbReference type="PIRSR" id="PIRSR634015-1"/>
    </source>
</evidence>
<dbReference type="Gene3D" id="2.60.40.1730">
    <property type="entry name" value="tricorn interacting facor f3 domain"/>
    <property type="match status" value="1"/>
</dbReference>
<dbReference type="PANTHER" id="PTHR45726">
    <property type="entry name" value="LEUKOTRIENE A-4 HYDROLASE"/>
    <property type="match status" value="1"/>
</dbReference>
<dbReference type="GO" id="GO:0008237">
    <property type="term" value="F:metallopeptidase activity"/>
    <property type="evidence" value="ECO:0007669"/>
    <property type="project" value="UniProtKB-KW"/>
</dbReference>
<keyword evidence="8" id="KW-0482">Metalloprotease</keyword>
<feature type="binding site" evidence="10">
    <location>
        <position position="311"/>
    </location>
    <ligand>
        <name>Zn(2+)</name>
        <dbReference type="ChEBI" id="CHEBI:29105"/>
        <note>catalytic</note>
    </ligand>
</feature>
<accession>A0A1I7YMX4</accession>
<dbReference type="GO" id="GO:0043171">
    <property type="term" value="P:peptide catabolic process"/>
    <property type="evidence" value="ECO:0007669"/>
    <property type="project" value="TreeGrafter"/>
</dbReference>
<dbReference type="GO" id="GO:0005829">
    <property type="term" value="C:cytosol"/>
    <property type="evidence" value="ECO:0007669"/>
    <property type="project" value="TreeGrafter"/>
</dbReference>
<organism evidence="12 13">
    <name type="scientific">Steinernema glaseri</name>
    <dbReference type="NCBI Taxonomy" id="37863"/>
    <lineage>
        <taxon>Eukaryota</taxon>
        <taxon>Metazoa</taxon>
        <taxon>Ecdysozoa</taxon>
        <taxon>Nematoda</taxon>
        <taxon>Chromadorea</taxon>
        <taxon>Rhabditida</taxon>
        <taxon>Tylenchina</taxon>
        <taxon>Panagrolaimomorpha</taxon>
        <taxon>Strongyloidoidea</taxon>
        <taxon>Steinernematidae</taxon>
        <taxon>Steinernema</taxon>
    </lineage>
</organism>
<evidence type="ECO:0000256" key="1">
    <source>
        <dbReference type="ARBA" id="ARBA00004496"/>
    </source>
</evidence>
<dbReference type="SUPFAM" id="SSF48371">
    <property type="entry name" value="ARM repeat"/>
    <property type="match status" value="1"/>
</dbReference>
<dbReference type="InterPro" id="IPR049980">
    <property type="entry name" value="LTA4H_cat"/>
</dbReference>
<dbReference type="SMART" id="SM01263">
    <property type="entry name" value="Leuk-A4-hydro_C"/>
    <property type="match status" value="1"/>
</dbReference>
<feature type="active site" description="Proton acceptor" evidence="9">
    <location>
        <position position="289"/>
    </location>
</feature>
<comment type="similarity">
    <text evidence="2">Belongs to the peptidase M1 family.</text>
</comment>
<sequence length="602" mass="68160">MTVTDPSSCGNFEEFAVGHVDLDWFVDFERRLIEGSAVLTVKALKKAEKLILDVSDLSLESVTCDGRALEFRVESNGIYGQKLEVDLGKVEEGEERKVKFVYKTSANAGALQFMSKEMTKDKLSDYLYGLSCYTYGRSIVPSMDSPAVKQTISAKVSVPSEMNCLMSAICTNKNLDGPRAIFEFRQTVPIPVYLLAFVVGRVEKKDISDRCAVWAEPSVVESAAYEFADTEKMLKAAEELAGPYVWGRYDLVVLPPSFPFGGMENPCLTFVTPSLLAGDRSLANVVAHEIAHSWTGNLVTNATWEHYWLNEGFTVYLERMIMGKLYGDNIRQLHAVIGWEDRLLPCIHKTFNPEHELTKLVTDLQGMDPNEIYSETPYEKGSAFLLYLEQQLGADGSFLDFLRRYIDEFKGKSITSDQWRRYLETFFAAKEKVLESIEFDKWLHAPGVPPAKPEFDDSLVQGCRRLAERWIRGTDAEVEAITDQEFQKMSTIEKIKTLQCLVAAEPLPGSRVARISDVYGLLGSNNCRLKFAFLQVALKARWIPAVPHVLQFVTDYGMLSYIKKLYKELFEWPEVRTQAIERFEKNEPTMHPFSAGAIRKLI</sequence>
<proteinExistence type="inferred from homology"/>
<keyword evidence="6" id="KW-0378">Hydrolase</keyword>
<keyword evidence="12" id="KW-1185">Reference proteome</keyword>
<dbReference type="PANTHER" id="PTHR45726:SF3">
    <property type="entry name" value="LEUKOTRIENE A-4 HYDROLASE"/>
    <property type="match status" value="1"/>
</dbReference>
<dbReference type="Gene3D" id="1.25.40.320">
    <property type="entry name" value="Peptidase M1, leukotriene A4 hydrolase/aminopeptidase C-terminal domain"/>
    <property type="match status" value="1"/>
</dbReference>
<dbReference type="InterPro" id="IPR034015">
    <property type="entry name" value="M1_LTA4H"/>
</dbReference>
<dbReference type="PRINTS" id="PR00756">
    <property type="entry name" value="ALADIPTASE"/>
</dbReference>
<dbReference type="CDD" id="cd09599">
    <property type="entry name" value="M1_LTA4H"/>
    <property type="match status" value="1"/>
</dbReference>
<dbReference type="SUPFAM" id="SSF63737">
    <property type="entry name" value="Leukotriene A4 hydrolase N-terminal domain"/>
    <property type="match status" value="1"/>
</dbReference>
<keyword evidence="7 10" id="KW-0862">Zinc</keyword>
<protein>
    <submittedName>
        <fullName evidence="13">Leuk-A4-hydro_C domain-containing protein</fullName>
    </submittedName>
</protein>
<keyword evidence="5 10" id="KW-0479">Metal-binding</keyword>
<dbReference type="FunFam" id="3.30.2010.30:FF:000001">
    <property type="entry name" value="Leukotriene A(4) hydrolase"/>
    <property type="match status" value="1"/>
</dbReference>
<evidence type="ECO:0000256" key="2">
    <source>
        <dbReference type="ARBA" id="ARBA00010136"/>
    </source>
</evidence>
<evidence type="ECO:0000256" key="3">
    <source>
        <dbReference type="ARBA" id="ARBA00022490"/>
    </source>
</evidence>
<dbReference type="InterPro" id="IPR038502">
    <property type="entry name" value="M1_LTA-4_hydro/amino_C_sf"/>
</dbReference>
<comment type="cofactor">
    <cofactor evidence="10">
        <name>Zn(2+)</name>
        <dbReference type="ChEBI" id="CHEBI:29105"/>
    </cofactor>
    <text evidence="10">Binds 1 zinc ion per subunit.</text>
</comment>
<keyword evidence="3" id="KW-0963">Cytoplasm</keyword>
<dbReference type="AlphaFoldDB" id="A0A1I7YMX4"/>
<dbReference type="Proteomes" id="UP000095287">
    <property type="component" value="Unplaced"/>
</dbReference>
<dbReference type="Pfam" id="PF01433">
    <property type="entry name" value="Peptidase_M1"/>
    <property type="match status" value="1"/>
</dbReference>
<dbReference type="GO" id="GO:0006508">
    <property type="term" value="P:proteolysis"/>
    <property type="evidence" value="ECO:0007669"/>
    <property type="project" value="UniProtKB-KW"/>
</dbReference>
<name>A0A1I7YMX4_9BILA</name>
<feature type="active site" description="Proton donor" evidence="9">
    <location>
        <position position="378"/>
    </location>
</feature>
<evidence type="ECO:0000256" key="6">
    <source>
        <dbReference type="ARBA" id="ARBA00022801"/>
    </source>
</evidence>
<dbReference type="Gene3D" id="3.30.2010.30">
    <property type="match status" value="1"/>
</dbReference>
<dbReference type="GO" id="GO:0008270">
    <property type="term" value="F:zinc ion binding"/>
    <property type="evidence" value="ECO:0007669"/>
    <property type="project" value="InterPro"/>
</dbReference>
<evidence type="ECO:0000256" key="5">
    <source>
        <dbReference type="ARBA" id="ARBA00022723"/>
    </source>
</evidence>
<dbReference type="InterPro" id="IPR015211">
    <property type="entry name" value="Peptidase_M1_C"/>
</dbReference>
<evidence type="ECO:0000256" key="10">
    <source>
        <dbReference type="PIRSR" id="PIRSR634015-3"/>
    </source>
</evidence>
<reference evidence="13" key="1">
    <citation type="submission" date="2016-11" db="UniProtKB">
        <authorList>
            <consortium name="WormBaseParasite"/>
        </authorList>
    </citation>
    <scope>IDENTIFICATION</scope>
</reference>
<evidence type="ECO:0000256" key="7">
    <source>
        <dbReference type="ARBA" id="ARBA00022833"/>
    </source>
</evidence>
<dbReference type="FunFam" id="1.10.390.10:FF:000003">
    <property type="entry name" value="Leukotriene A(4) hydrolase"/>
    <property type="match status" value="1"/>
</dbReference>
<dbReference type="InterPro" id="IPR001930">
    <property type="entry name" value="Peptidase_M1"/>
</dbReference>
<dbReference type="InterPro" id="IPR042097">
    <property type="entry name" value="Aminopeptidase_N-like_N_sf"/>
</dbReference>
<dbReference type="Gene3D" id="1.10.390.10">
    <property type="entry name" value="Neutral Protease Domain 2"/>
    <property type="match status" value="1"/>
</dbReference>
<comment type="subcellular location">
    <subcellularLocation>
        <location evidence="1">Cytoplasm</location>
    </subcellularLocation>
</comment>
<feature type="domain" description="Peptidase M1 leukotriene A4 hydrolase/aminopeptidase C-terminal" evidence="11">
    <location>
        <begin position="458"/>
        <end position="602"/>
    </location>
</feature>
<dbReference type="GO" id="GO:0004301">
    <property type="term" value="F:epoxide hydrolase activity"/>
    <property type="evidence" value="ECO:0007669"/>
    <property type="project" value="TreeGrafter"/>
</dbReference>
<dbReference type="InterPro" id="IPR016024">
    <property type="entry name" value="ARM-type_fold"/>
</dbReference>
<evidence type="ECO:0000256" key="4">
    <source>
        <dbReference type="ARBA" id="ARBA00022670"/>
    </source>
</evidence>
<dbReference type="InterPro" id="IPR027268">
    <property type="entry name" value="Peptidase_M4/M1_CTD_sf"/>
</dbReference>
<feature type="binding site" evidence="10">
    <location>
        <position position="292"/>
    </location>
    <ligand>
        <name>Zn(2+)</name>
        <dbReference type="ChEBI" id="CHEBI:29105"/>
        <note>catalytic</note>
    </ligand>
</feature>
<evidence type="ECO:0000259" key="11">
    <source>
        <dbReference type="SMART" id="SM01263"/>
    </source>
</evidence>
<dbReference type="SUPFAM" id="SSF55486">
    <property type="entry name" value="Metalloproteases ('zincins'), catalytic domain"/>
    <property type="match status" value="1"/>
</dbReference>